<reference evidence="2" key="1">
    <citation type="submission" date="2016-11" db="EMBL/GenBank/DDBJ databases">
        <authorList>
            <person name="Jaros S."/>
            <person name="Januszkiewicz K."/>
            <person name="Wedrychowicz H."/>
        </authorList>
    </citation>
    <scope>NUCLEOTIDE SEQUENCE [LARGE SCALE GENOMIC DNA]</scope>
    <source>
        <strain evidence="2">CGMCC 4.3555</strain>
    </source>
</reference>
<dbReference type="AlphaFoldDB" id="A0A9X8QZM4"/>
<dbReference type="RefSeq" id="WP_073449058.1">
    <property type="nucleotide sequence ID" value="NZ_FRBK01000026.1"/>
</dbReference>
<gene>
    <name evidence="1" type="ORF">SAMN05216268_126124</name>
</gene>
<protein>
    <submittedName>
        <fullName evidence="1">Uncharacterized protein</fullName>
    </submittedName>
</protein>
<proteinExistence type="predicted"/>
<organism evidence="1 2">
    <name type="scientific">Streptomyces yunnanensis</name>
    <dbReference type="NCBI Taxonomy" id="156453"/>
    <lineage>
        <taxon>Bacteria</taxon>
        <taxon>Bacillati</taxon>
        <taxon>Actinomycetota</taxon>
        <taxon>Actinomycetes</taxon>
        <taxon>Kitasatosporales</taxon>
        <taxon>Streptomycetaceae</taxon>
        <taxon>Streptomyces</taxon>
    </lineage>
</organism>
<accession>A0A9X8QZM4</accession>
<evidence type="ECO:0000313" key="2">
    <source>
        <dbReference type="Proteomes" id="UP000184388"/>
    </source>
</evidence>
<name>A0A9X8QZM4_9ACTN</name>
<sequence>MAELNAKGRKVLKESSFALSGRRYPIHDEAHAMVALGRVKQHGTPEERKKVHAAVCRRYPHFESCKIK</sequence>
<dbReference type="Proteomes" id="UP000184388">
    <property type="component" value="Unassembled WGS sequence"/>
</dbReference>
<dbReference type="EMBL" id="FRBK01000026">
    <property type="protein sequence ID" value="SHN24664.1"/>
    <property type="molecule type" value="Genomic_DNA"/>
</dbReference>
<evidence type="ECO:0000313" key="1">
    <source>
        <dbReference type="EMBL" id="SHN24664.1"/>
    </source>
</evidence>
<comment type="caution">
    <text evidence="1">The sequence shown here is derived from an EMBL/GenBank/DDBJ whole genome shotgun (WGS) entry which is preliminary data.</text>
</comment>